<reference evidence="4" key="1">
    <citation type="submission" date="2016-10" db="EMBL/GenBank/DDBJ databases">
        <title>Genome sequence of Streptomyces mangrovisoli MUSC 149.</title>
        <authorList>
            <person name="Lee L.-H."/>
            <person name="Ser H.-L."/>
        </authorList>
    </citation>
    <scope>NUCLEOTIDE SEQUENCE [LARGE SCALE GENOMIC DNA]</scope>
    <source>
        <strain evidence="4">MUSC 149</strain>
    </source>
</reference>
<keyword evidence="5" id="KW-1185">Reference proteome</keyword>
<dbReference type="Proteomes" id="UP000034196">
    <property type="component" value="Unassembled WGS sequence"/>
</dbReference>
<evidence type="ECO:0000256" key="1">
    <source>
        <dbReference type="ARBA" id="ARBA00008645"/>
    </source>
</evidence>
<protein>
    <submittedName>
        <fullName evidence="4">Hydrolase</fullName>
    </submittedName>
</protein>
<evidence type="ECO:0000313" key="5">
    <source>
        <dbReference type="Proteomes" id="UP000034196"/>
    </source>
</evidence>
<sequence>MVAESVKVPSNGVLLDGDLAVPLDARGMVLFAHGSGSSRLSPRNRAVAEGLRGAGFATLLLDLLTEAEEREDAVTARLRFDLALLAGRLVDAVDWLGRRPGTAVLPVGLFGASTGAGAALVAAAARPGRVTAVVSRGGRPDLAGDALPRVAAPVLLVVGGADAPVLGLNREAARLLPALHRLHVVPGATHLFPEPGALEQVTEAAVDWFHRHLRPAGPDTTAGESGPADR</sequence>
<evidence type="ECO:0000313" key="4">
    <source>
        <dbReference type="EMBL" id="OIJ68083.1"/>
    </source>
</evidence>
<dbReference type="RefSeq" id="WP_046591387.1">
    <property type="nucleotide sequence ID" value="NZ_LAVA02000019.1"/>
</dbReference>
<proteinExistence type="inferred from homology"/>
<comment type="caution">
    <text evidence="4">The sequence shown here is derived from an EMBL/GenBank/DDBJ whole genome shotgun (WGS) entry which is preliminary data.</text>
</comment>
<dbReference type="OrthoDB" id="9810066at2"/>
<keyword evidence="2 4" id="KW-0378">Hydrolase</keyword>
<dbReference type="STRING" id="1428628.WN71_009820"/>
<dbReference type="PANTHER" id="PTHR22946">
    <property type="entry name" value="DIENELACTONE HYDROLASE DOMAIN-CONTAINING PROTEIN-RELATED"/>
    <property type="match status" value="1"/>
</dbReference>
<dbReference type="InterPro" id="IPR050261">
    <property type="entry name" value="FrsA_esterase"/>
</dbReference>
<dbReference type="AlphaFoldDB" id="A0A1J4P0E0"/>
<dbReference type="EMBL" id="LAVA02000019">
    <property type="protein sequence ID" value="OIJ68083.1"/>
    <property type="molecule type" value="Genomic_DNA"/>
</dbReference>
<dbReference type="GO" id="GO:0052689">
    <property type="term" value="F:carboxylic ester hydrolase activity"/>
    <property type="evidence" value="ECO:0007669"/>
    <property type="project" value="UniProtKB-ARBA"/>
</dbReference>
<dbReference type="PANTHER" id="PTHR22946:SF9">
    <property type="entry name" value="POLYKETIDE TRANSFERASE AF380"/>
    <property type="match status" value="1"/>
</dbReference>
<dbReference type="Pfam" id="PF01738">
    <property type="entry name" value="DLH"/>
    <property type="match status" value="1"/>
</dbReference>
<dbReference type="SUPFAM" id="SSF53474">
    <property type="entry name" value="alpha/beta-Hydrolases"/>
    <property type="match status" value="1"/>
</dbReference>
<feature type="domain" description="Dienelactone hydrolase" evidence="3">
    <location>
        <begin position="44"/>
        <end position="210"/>
    </location>
</feature>
<organism evidence="4 5">
    <name type="scientific">Streptomyces mangrovisoli</name>
    <dbReference type="NCBI Taxonomy" id="1428628"/>
    <lineage>
        <taxon>Bacteria</taxon>
        <taxon>Bacillati</taxon>
        <taxon>Actinomycetota</taxon>
        <taxon>Actinomycetes</taxon>
        <taxon>Kitasatosporales</taxon>
        <taxon>Streptomycetaceae</taxon>
        <taxon>Streptomyces</taxon>
    </lineage>
</organism>
<evidence type="ECO:0000256" key="2">
    <source>
        <dbReference type="ARBA" id="ARBA00022801"/>
    </source>
</evidence>
<gene>
    <name evidence="4" type="ORF">WN71_009820</name>
</gene>
<comment type="similarity">
    <text evidence="1">Belongs to the AB hydrolase superfamily.</text>
</comment>
<name>A0A1J4P0E0_9ACTN</name>
<dbReference type="InterPro" id="IPR002925">
    <property type="entry name" value="Dienelactn_hydro"/>
</dbReference>
<dbReference type="InterPro" id="IPR029058">
    <property type="entry name" value="AB_hydrolase_fold"/>
</dbReference>
<dbReference type="Gene3D" id="3.40.50.1820">
    <property type="entry name" value="alpha/beta hydrolase"/>
    <property type="match status" value="1"/>
</dbReference>
<accession>A0A1J4P0E0</accession>
<evidence type="ECO:0000259" key="3">
    <source>
        <dbReference type="Pfam" id="PF01738"/>
    </source>
</evidence>